<accession>A0A6J6T3U2</accession>
<dbReference type="SMART" id="SM00421">
    <property type="entry name" value="HTH_LUXR"/>
    <property type="match status" value="1"/>
</dbReference>
<dbReference type="SUPFAM" id="SSF46894">
    <property type="entry name" value="C-terminal effector domain of the bipartite response regulators"/>
    <property type="match status" value="1"/>
</dbReference>
<evidence type="ECO:0000259" key="3">
    <source>
        <dbReference type="PROSITE" id="PS50110"/>
    </source>
</evidence>
<dbReference type="Pfam" id="PF00196">
    <property type="entry name" value="GerE"/>
    <property type="match status" value="1"/>
</dbReference>
<dbReference type="InterPro" id="IPR000792">
    <property type="entry name" value="Tscrpt_reg_LuxR_C"/>
</dbReference>
<dbReference type="GO" id="GO:0006355">
    <property type="term" value="P:regulation of DNA-templated transcription"/>
    <property type="evidence" value="ECO:0007669"/>
    <property type="project" value="InterPro"/>
</dbReference>
<dbReference type="PROSITE" id="PS50043">
    <property type="entry name" value="HTH_LUXR_2"/>
    <property type="match status" value="1"/>
</dbReference>
<dbReference type="InterPro" id="IPR001789">
    <property type="entry name" value="Sig_transdc_resp-reg_receiver"/>
</dbReference>
<feature type="domain" description="Response regulatory" evidence="3">
    <location>
        <begin position="21"/>
        <end position="133"/>
    </location>
</feature>
<sequence length="216" mass="23371">MGGSAASIFGRMPPSTVRPVRLGVLDESELVTHGLAGMLRPHVARLSVRPLRSSAGHVPDTTGLDVVLCDPFAGQDVQERLARLPALAPAKVLVYTWHDHPHRRRRALDAGADGFLAKDAPGQDLVAAIDGVLRGDRLSQPAGTAGEQDHDFPGLSQRESEVLVLIGRGLSNQEIAERLYVSVNSVKTYVRQVYAKTGVTRRTQAVAWAHEHGWTE</sequence>
<dbReference type="PANTHER" id="PTHR43214">
    <property type="entry name" value="TWO-COMPONENT RESPONSE REGULATOR"/>
    <property type="match status" value="1"/>
</dbReference>
<name>A0A6J6T3U2_9ZZZZ</name>
<dbReference type="InterPro" id="IPR011006">
    <property type="entry name" value="CheY-like_superfamily"/>
</dbReference>
<dbReference type="InterPro" id="IPR039420">
    <property type="entry name" value="WalR-like"/>
</dbReference>
<dbReference type="GO" id="GO:0000160">
    <property type="term" value="P:phosphorelay signal transduction system"/>
    <property type="evidence" value="ECO:0007669"/>
    <property type="project" value="InterPro"/>
</dbReference>
<dbReference type="Gene3D" id="3.40.50.2300">
    <property type="match status" value="1"/>
</dbReference>
<evidence type="ECO:0000259" key="2">
    <source>
        <dbReference type="PROSITE" id="PS50043"/>
    </source>
</evidence>
<evidence type="ECO:0000256" key="1">
    <source>
        <dbReference type="ARBA" id="ARBA00023125"/>
    </source>
</evidence>
<dbReference type="EMBL" id="CAEZYQ010000008">
    <property type="protein sequence ID" value="CAB4741069.1"/>
    <property type="molecule type" value="Genomic_DNA"/>
</dbReference>
<keyword evidence="1" id="KW-0238">DNA-binding</keyword>
<organism evidence="4">
    <name type="scientific">freshwater metagenome</name>
    <dbReference type="NCBI Taxonomy" id="449393"/>
    <lineage>
        <taxon>unclassified sequences</taxon>
        <taxon>metagenomes</taxon>
        <taxon>ecological metagenomes</taxon>
    </lineage>
</organism>
<dbReference type="InterPro" id="IPR016032">
    <property type="entry name" value="Sig_transdc_resp-reg_C-effctor"/>
</dbReference>
<reference evidence="4" key="1">
    <citation type="submission" date="2020-05" db="EMBL/GenBank/DDBJ databases">
        <authorList>
            <person name="Chiriac C."/>
            <person name="Salcher M."/>
            <person name="Ghai R."/>
            <person name="Kavagutti S V."/>
        </authorList>
    </citation>
    <scope>NUCLEOTIDE SEQUENCE</scope>
</reference>
<dbReference type="AlphaFoldDB" id="A0A6J6T3U2"/>
<dbReference type="GO" id="GO:0003677">
    <property type="term" value="F:DNA binding"/>
    <property type="evidence" value="ECO:0007669"/>
    <property type="project" value="UniProtKB-KW"/>
</dbReference>
<protein>
    <submittedName>
        <fullName evidence="4">Unannotated protein</fullName>
    </submittedName>
</protein>
<dbReference type="SUPFAM" id="SSF52172">
    <property type="entry name" value="CheY-like"/>
    <property type="match status" value="1"/>
</dbReference>
<dbReference type="PROSITE" id="PS50110">
    <property type="entry name" value="RESPONSE_REGULATORY"/>
    <property type="match status" value="1"/>
</dbReference>
<feature type="domain" description="HTH luxR-type" evidence="2">
    <location>
        <begin position="148"/>
        <end position="213"/>
    </location>
</feature>
<gene>
    <name evidence="4" type="ORF">UFOPK2761_01280</name>
</gene>
<evidence type="ECO:0000313" key="4">
    <source>
        <dbReference type="EMBL" id="CAB4741069.1"/>
    </source>
</evidence>
<proteinExistence type="predicted"/>
<dbReference type="PRINTS" id="PR00038">
    <property type="entry name" value="HTHLUXR"/>
</dbReference>
<dbReference type="CDD" id="cd06170">
    <property type="entry name" value="LuxR_C_like"/>
    <property type="match status" value="1"/>
</dbReference>